<feature type="domain" description="Nudix hydrolase" evidence="5">
    <location>
        <begin position="63"/>
        <end position="198"/>
    </location>
</feature>
<name>A0ABS7ZGJ6_9MICO</name>
<comment type="similarity">
    <text evidence="1 3">Belongs to the Nudix hydrolase family.</text>
</comment>
<dbReference type="SUPFAM" id="SSF55811">
    <property type="entry name" value="Nudix"/>
    <property type="match status" value="1"/>
</dbReference>
<dbReference type="GO" id="GO:0016787">
    <property type="term" value="F:hydrolase activity"/>
    <property type="evidence" value="ECO:0007669"/>
    <property type="project" value="UniProtKB-KW"/>
</dbReference>
<dbReference type="CDD" id="cd03673">
    <property type="entry name" value="NUDIX_Ap6A_hydrolase"/>
    <property type="match status" value="1"/>
</dbReference>
<dbReference type="PROSITE" id="PS51462">
    <property type="entry name" value="NUDIX"/>
    <property type="match status" value="1"/>
</dbReference>
<keyword evidence="7" id="KW-1185">Reference proteome</keyword>
<evidence type="ECO:0000256" key="1">
    <source>
        <dbReference type="ARBA" id="ARBA00005582"/>
    </source>
</evidence>
<keyword evidence="2 3" id="KW-0378">Hydrolase</keyword>
<dbReference type="EMBL" id="JAIXCQ010000008">
    <property type="protein sequence ID" value="MCA5894145.1"/>
    <property type="molecule type" value="Genomic_DNA"/>
</dbReference>
<feature type="region of interest" description="Disordered" evidence="4">
    <location>
        <begin position="1"/>
        <end position="28"/>
    </location>
</feature>
<organism evidence="6 7">
    <name type="scientific">Isoptericola luteus</name>
    <dbReference type="NCBI Taxonomy" id="2879484"/>
    <lineage>
        <taxon>Bacteria</taxon>
        <taxon>Bacillati</taxon>
        <taxon>Actinomycetota</taxon>
        <taxon>Actinomycetes</taxon>
        <taxon>Micrococcales</taxon>
        <taxon>Promicromonosporaceae</taxon>
        <taxon>Isoptericola</taxon>
    </lineage>
</organism>
<evidence type="ECO:0000256" key="3">
    <source>
        <dbReference type="RuleBase" id="RU003476"/>
    </source>
</evidence>
<evidence type="ECO:0000259" key="5">
    <source>
        <dbReference type="PROSITE" id="PS51462"/>
    </source>
</evidence>
<comment type="caution">
    <text evidence="6">The sequence shown here is derived from an EMBL/GenBank/DDBJ whole genome shotgun (WGS) entry which is preliminary data.</text>
</comment>
<evidence type="ECO:0000313" key="7">
    <source>
        <dbReference type="Proteomes" id="UP001319870"/>
    </source>
</evidence>
<dbReference type="Proteomes" id="UP001319870">
    <property type="component" value="Unassembled WGS sequence"/>
</dbReference>
<protein>
    <submittedName>
        <fullName evidence="6">NUDIX hydrolase</fullName>
    </submittedName>
</protein>
<evidence type="ECO:0000256" key="4">
    <source>
        <dbReference type="SAM" id="MobiDB-lite"/>
    </source>
</evidence>
<dbReference type="PRINTS" id="PR00502">
    <property type="entry name" value="NUDIXFAMILY"/>
</dbReference>
<dbReference type="InterPro" id="IPR020476">
    <property type="entry name" value="Nudix_hydrolase"/>
</dbReference>
<gene>
    <name evidence="6" type="ORF">LEP48_12420</name>
</gene>
<evidence type="ECO:0000313" key="6">
    <source>
        <dbReference type="EMBL" id="MCA5894145.1"/>
    </source>
</evidence>
<dbReference type="RefSeq" id="WP_225565911.1">
    <property type="nucleotide sequence ID" value="NZ_JAIXCQ010000008.1"/>
</dbReference>
<sequence>MSSPAPVPGPRSGRSTVPAVPVPPGGHPLRVDPALLTGHAGVGVPGVVGSAATGSTAHLPVVEETSAGGLVVERTPGGHQAAVIVRRNRAGRLEWCLPKGHLEGDETPEQAAVREIREETGILGTVRTELGIIDYWFSGEDRRVHKVVHHFLLRAEGGIITAEGDPDQEAEDALWVPVADLGHRLSYPNEQRLAGVAQQVLARTPGVVE</sequence>
<dbReference type="PANTHER" id="PTHR43736:SF1">
    <property type="entry name" value="DIHYDRONEOPTERIN TRIPHOSPHATE DIPHOSPHATASE"/>
    <property type="match status" value="1"/>
</dbReference>
<reference evidence="6 7" key="1">
    <citation type="submission" date="2021-09" db="EMBL/GenBank/DDBJ databases">
        <title>Isoptericola luteus sp. nov., a novel bacterium isolated from Harbin, the capital city of Heilongjiang province.</title>
        <authorList>
            <person name="Li J."/>
        </authorList>
    </citation>
    <scope>NUCLEOTIDE SEQUENCE [LARGE SCALE GENOMIC DNA]</scope>
    <source>
        <strain evidence="6 7">NEAU-Y5</strain>
    </source>
</reference>
<dbReference type="Pfam" id="PF00293">
    <property type="entry name" value="NUDIX"/>
    <property type="match status" value="1"/>
</dbReference>
<evidence type="ECO:0000256" key="2">
    <source>
        <dbReference type="ARBA" id="ARBA00022801"/>
    </source>
</evidence>
<dbReference type="InterPro" id="IPR000086">
    <property type="entry name" value="NUDIX_hydrolase_dom"/>
</dbReference>
<dbReference type="Gene3D" id="3.90.79.10">
    <property type="entry name" value="Nucleoside Triphosphate Pyrophosphohydrolase"/>
    <property type="match status" value="1"/>
</dbReference>
<dbReference type="PROSITE" id="PS00893">
    <property type="entry name" value="NUDIX_BOX"/>
    <property type="match status" value="1"/>
</dbReference>
<proteinExistence type="inferred from homology"/>
<dbReference type="InterPro" id="IPR015797">
    <property type="entry name" value="NUDIX_hydrolase-like_dom_sf"/>
</dbReference>
<dbReference type="InterPro" id="IPR020084">
    <property type="entry name" value="NUDIX_hydrolase_CS"/>
</dbReference>
<dbReference type="PANTHER" id="PTHR43736">
    <property type="entry name" value="ADP-RIBOSE PYROPHOSPHATASE"/>
    <property type="match status" value="1"/>
</dbReference>
<accession>A0ABS7ZGJ6</accession>